<evidence type="ECO:0000256" key="4">
    <source>
        <dbReference type="ARBA" id="ARBA00049194"/>
    </source>
</evidence>
<evidence type="ECO:0000256" key="7">
    <source>
        <dbReference type="SAM" id="MobiDB-lite"/>
    </source>
</evidence>
<keyword evidence="2 6" id="KW-0560">Oxidoreductase</keyword>
<dbReference type="InterPro" id="IPR015590">
    <property type="entry name" value="Aldehyde_DH_dom"/>
</dbReference>
<evidence type="ECO:0000256" key="3">
    <source>
        <dbReference type="ARBA" id="ARBA00024226"/>
    </source>
</evidence>
<feature type="domain" description="Aldehyde dehydrogenase" evidence="8">
    <location>
        <begin position="138"/>
        <end position="202"/>
    </location>
</feature>
<evidence type="ECO:0000256" key="2">
    <source>
        <dbReference type="ARBA" id="ARBA00023002"/>
    </source>
</evidence>
<dbReference type="InterPro" id="IPR016161">
    <property type="entry name" value="Ald_DH/histidinol_DH"/>
</dbReference>
<reference evidence="9" key="1">
    <citation type="submission" date="2020-06" db="EMBL/GenBank/DDBJ databases">
        <title>Draft genome sequences of strains closely related to Aspergillus parafelis and Aspergillus hiratsukae.</title>
        <authorList>
            <person name="Dos Santos R.A.C."/>
            <person name="Rivero-Menendez O."/>
            <person name="Steenwyk J.L."/>
            <person name="Mead M.E."/>
            <person name="Goldman G.H."/>
            <person name="Alastruey-Izquierdo A."/>
            <person name="Rokas A."/>
        </authorList>
    </citation>
    <scope>NUCLEOTIDE SEQUENCE</scope>
    <source>
        <strain evidence="9">CNM-CM7691</strain>
    </source>
</reference>
<dbReference type="PROSITE" id="PS00687">
    <property type="entry name" value="ALDEHYDE_DEHYDR_GLU"/>
    <property type="match status" value="1"/>
</dbReference>
<evidence type="ECO:0000256" key="1">
    <source>
        <dbReference type="ARBA" id="ARBA00009986"/>
    </source>
</evidence>
<comment type="caution">
    <text evidence="9">The sequence shown here is derived from an EMBL/GenBank/DDBJ whole genome shotgun (WGS) entry which is preliminary data.</text>
</comment>
<dbReference type="InterPro" id="IPR016162">
    <property type="entry name" value="Ald_DH_N"/>
</dbReference>
<evidence type="ECO:0000256" key="5">
    <source>
        <dbReference type="PROSITE-ProRule" id="PRU10007"/>
    </source>
</evidence>
<dbReference type="PANTHER" id="PTHR11699">
    <property type="entry name" value="ALDEHYDE DEHYDROGENASE-RELATED"/>
    <property type="match status" value="1"/>
</dbReference>
<proteinExistence type="inferred from homology"/>
<accession>A0A8H6VCJ5</accession>
<dbReference type="Gene3D" id="3.40.309.10">
    <property type="entry name" value="Aldehyde Dehydrogenase, Chain A, domain 2"/>
    <property type="match status" value="1"/>
</dbReference>
<dbReference type="AlphaFoldDB" id="A0A8H6VCJ5"/>
<keyword evidence="10" id="KW-1185">Reference proteome</keyword>
<dbReference type="InterPro" id="IPR029510">
    <property type="entry name" value="Ald_DH_CS_GLU"/>
</dbReference>
<dbReference type="GO" id="GO:0004029">
    <property type="term" value="F:aldehyde dehydrogenase (NAD+) activity"/>
    <property type="evidence" value="ECO:0007669"/>
    <property type="project" value="UniProtKB-EC"/>
</dbReference>
<comment type="catalytic activity">
    <reaction evidence="4">
        <text>an aldehyde + NAD(+) + H2O = a carboxylate + NADH + 2 H(+)</text>
        <dbReference type="Rhea" id="RHEA:16185"/>
        <dbReference type="ChEBI" id="CHEBI:15377"/>
        <dbReference type="ChEBI" id="CHEBI:15378"/>
        <dbReference type="ChEBI" id="CHEBI:17478"/>
        <dbReference type="ChEBI" id="CHEBI:29067"/>
        <dbReference type="ChEBI" id="CHEBI:57540"/>
        <dbReference type="ChEBI" id="CHEBI:57945"/>
        <dbReference type="EC" id="1.2.1.3"/>
    </reaction>
</comment>
<feature type="active site" evidence="5">
    <location>
        <position position="345"/>
    </location>
</feature>
<name>A0A8H6VCJ5_9EURO</name>
<dbReference type="InterPro" id="IPR016163">
    <property type="entry name" value="Ald_DH_C"/>
</dbReference>
<evidence type="ECO:0000256" key="6">
    <source>
        <dbReference type="RuleBase" id="RU003345"/>
    </source>
</evidence>
<dbReference type="SUPFAM" id="SSF53720">
    <property type="entry name" value="ALDH-like"/>
    <property type="match status" value="1"/>
</dbReference>
<evidence type="ECO:0000313" key="10">
    <source>
        <dbReference type="Proteomes" id="UP000641853"/>
    </source>
</evidence>
<dbReference type="FunFam" id="3.40.309.10:FF:000012">
    <property type="entry name" value="Betaine aldehyde dehydrogenase"/>
    <property type="match status" value="1"/>
</dbReference>
<organism evidence="9 10">
    <name type="scientific">Aspergillus felis</name>
    <dbReference type="NCBI Taxonomy" id="1287682"/>
    <lineage>
        <taxon>Eukaryota</taxon>
        <taxon>Fungi</taxon>
        <taxon>Dikarya</taxon>
        <taxon>Ascomycota</taxon>
        <taxon>Pezizomycotina</taxon>
        <taxon>Eurotiomycetes</taxon>
        <taxon>Eurotiomycetidae</taxon>
        <taxon>Eurotiales</taxon>
        <taxon>Aspergillaceae</taxon>
        <taxon>Aspergillus</taxon>
        <taxon>Aspergillus subgen. Fumigati</taxon>
    </lineage>
</organism>
<evidence type="ECO:0000313" key="9">
    <source>
        <dbReference type="EMBL" id="KAF7183194.1"/>
    </source>
</evidence>
<evidence type="ECO:0000259" key="8">
    <source>
        <dbReference type="Pfam" id="PF00171"/>
    </source>
</evidence>
<sequence>MRPRSPLTCMTTFEADAVAPEDESRQKIGSDPPAPRMLDALGENQTKSERRSSGRPPGRTHWLSASRNARGPTARSGRLSLSSNAAFPWRLEALPNKVFINNEVVTARSSLASAGTILGEPNIINSAQYIDASNGIIFQLQNPKDGSALPVKVPVADEVDVDRAVKAAEAASVTWRKSTADARRVCMEKLVHLMEGHKDILISPDPINHGHANKLAGECHPKKMEDGLLKIVQNEPLGVTAGITAWNGPLGMAAQKSAPALATGNCFILKPSEQTPLASLALGALIKESRFPSGVFQVLSGNGSTGSLLAEHMRIRKISFTGSTETGRKIQQAAAQSNLKRVTLELGGKSPGVVFDDANVDNAVFWCMNSILAITGQACFAASRVYVQEGINEEFRTRYKTAVEERASLMGDPESPQTMLGPVADSLQFDRASGFLVTGKEEGSVLTGGEAAERPGYYITPTAFENVDRDADIIRQEIFGPVAISNIFKDEKEVIDLANNSEYGRMAGVFTQDVNRALRVTSELDSGNVGINCISMIFTNVPFGGMTSSGHSRENGKDVLFWYTESKSVFINLMY</sequence>
<dbReference type="EC" id="1.2.1.3" evidence="3"/>
<dbReference type="EMBL" id="JACBAG010001739">
    <property type="protein sequence ID" value="KAF7183194.1"/>
    <property type="molecule type" value="Genomic_DNA"/>
</dbReference>
<gene>
    <name evidence="9" type="ORF">CNMCM7691_003029</name>
</gene>
<dbReference type="Gene3D" id="3.40.605.10">
    <property type="entry name" value="Aldehyde Dehydrogenase, Chain A, domain 1"/>
    <property type="match status" value="2"/>
</dbReference>
<feature type="region of interest" description="Disordered" evidence="7">
    <location>
        <begin position="1"/>
        <end position="79"/>
    </location>
</feature>
<dbReference type="Pfam" id="PF00171">
    <property type="entry name" value="Aldedh"/>
    <property type="match status" value="2"/>
</dbReference>
<comment type="similarity">
    <text evidence="1 6">Belongs to the aldehyde dehydrogenase family.</text>
</comment>
<protein>
    <recommendedName>
        <fullName evidence="3">aldehyde dehydrogenase (NAD(+))</fullName>
        <ecNumber evidence="3">1.2.1.3</ecNumber>
    </recommendedName>
</protein>
<feature type="domain" description="Aldehyde dehydrogenase" evidence="8">
    <location>
        <begin position="210"/>
        <end position="569"/>
    </location>
</feature>
<dbReference type="Proteomes" id="UP000641853">
    <property type="component" value="Unassembled WGS sequence"/>
</dbReference>